<accession>A0A8H6G396</accession>
<organism evidence="2 3">
    <name type="scientific">Letharia columbiana</name>
    <dbReference type="NCBI Taxonomy" id="112416"/>
    <lineage>
        <taxon>Eukaryota</taxon>
        <taxon>Fungi</taxon>
        <taxon>Dikarya</taxon>
        <taxon>Ascomycota</taxon>
        <taxon>Pezizomycotina</taxon>
        <taxon>Lecanoromycetes</taxon>
        <taxon>OSLEUM clade</taxon>
        <taxon>Lecanoromycetidae</taxon>
        <taxon>Lecanorales</taxon>
        <taxon>Lecanorineae</taxon>
        <taxon>Parmeliaceae</taxon>
        <taxon>Letharia</taxon>
    </lineage>
</organism>
<dbReference type="GeneID" id="59283967"/>
<feature type="compositionally biased region" description="Pro residues" evidence="1">
    <location>
        <begin position="52"/>
        <end position="62"/>
    </location>
</feature>
<evidence type="ECO:0000313" key="2">
    <source>
        <dbReference type="EMBL" id="KAF6239747.1"/>
    </source>
</evidence>
<comment type="caution">
    <text evidence="2">The sequence shown here is derived from an EMBL/GenBank/DDBJ whole genome shotgun (WGS) entry which is preliminary data.</text>
</comment>
<proteinExistence type="predicted"/>
<evidence type="ECO:0000313" key="3">
    <source>
        <dbReference type="Proteomes" id="UP000578531"/>
    </source>
</evidence>
<evidence type="ECO:0000256" key="1">
    <source>
        <dbReference type="SAM" id="MobiDB-lite"/>
    </source>
</evidence>
<protein>
    <submittedName>
        <fullName evidence="2">Uncharacterized protein</fullName>
    </submittedName>
</protein>
<dbReference type="Proteomes" id="UP000578531">
    <property type="component" value="Unassembled WGS sequence"/>
</dbReference>
<dbReference type="EMBL" id="JACCJC010000005">
    <property type="protein sequence ID" value="KAF6239747.1"/>
    <property type="molecule type" value="Genomic_DNA"/>
</dbReference>
<keyword evidence="3" id="KW-1185">Reference proteome</keyword>
<dbReference type="RefSeq" id="XP_037169022.1">
    <property type="nucleotide sequence ID" value="XM_037304227.1"/>
</dbReference>
<name>A0A8H6G396_9LECA</name>
<reference evidence="2 3" key="1">
    <citation type="journal article" date="2020" name="Genomics">
        <title>Complete, high-quality genomes from long-read metagenomic sequencing of two wolf lichen thalli reveals enigmatic genome architecture.</title>
        <authorList>
            <person name="McKenzie S.K."/>
            <person name="Walston R.F."/>
            <person name="Allen J.L."/>
        </authorList>
    </citation>
    <scope>NUCLEOTIDE SEQUENCE [LARGE SCALE GENOMIC DNA]</scope>
    <source>
        <strain evidence="2">WasteWater2</strain>
    </source>
</reference>
<gene>
    <name evidence="2" type="ORF">HO173_002293</name>
</gene>
<feature type="region of interest" description="Disordered" evidence="1">
    <location>
        <begin position="1"/>
        <end position="24"/>
    </location>
</feature>
<feature type="region of interest" description="Disordered" evidence="1">
    <location>
        <begin position="42"/>
        <end position="62"/>
    </location>
</feature>
<dbReference type="AlphaFoldDB" id="A0A8H6G396"/>
<sequence length="62" mass="7010">MSTIPRRRFPSIQRSGRKASASDPQMLVSRCMMPKWESTWVPGRTRMGEEPSGPPPRGRVVV</sequence>